<dbReference type="GeneID" id="35603817"/>
<dbReference type="Proteomes" id="UP000225277">
    <property type="component" value="Unassembled WGS sequence"/>
</dbReference>
<proteinExistence type="predicted"/>
<evidence type="ECO:0000313" key="2">
    <source>
        <dbReference type="Proteomes" id="UP000225277"/>
    </source>
</evidence>
<dbReference type="AlphaFoldDB" id="A0A2D3VBH9"/>
<reference evidence="1 2" key="1">
    <citation type="submission" date="2016-03" db="EMBL/GenBank/DDBJ databases">
        <authorList>
            <person name="Ploux O."/>
        </authorList>
    </citation>
    <scope>NUCLEOTIDE SEQUENCE [LARGE SCALE GENOMIC DNA]</scope>
    <source>
        <strain evidence="1 2">URUG2</strain>
    </source>
</reference>
<organism evidence="1 2">
    <name type="scientific">Ramularia collo-cygni</name>
    <dbReference type="NCBI Taxonomy" id="112498"/>
    <lineage>
        <taxon>Eukaryota</taxon>
        <taxon>Fungi</taxon>
        <taxon>Dikarya</taxon>
        <taxon>Ascomycota</taxon>
        <taxon>Pezizomycotina</taxon>
        <taxon>Dothideomycetes</taxon>
        <taxon>Dothideomycetidae</taxon>
        <taxon>Mycosphaerellales</taxon>
        <taxon>Mycosphaerellaceae</taxon>
        <taxon>Ramularia</taxon>
    </lineage>
</organism>
<sequence length="159" mass="17577">MNTPIPFRLGVPKKQSETIEQVDARQEKDVHQVTARANALLPVDDDLATAMENSLAPGGSNPVVPSSNVDLSFSMPPPPAPVVPQSCVPSPLVPRQRPLAPVEPFPAFAAAAEVQDPTHQELRRRFRQYGCNDQDEPYWDEMMHKIIASDGQRARNYIV</sequence>
<dbReference type="EMBL" id="FJUY01000015">
    <property type="protein sequence ID" value="CZT23025.1"/>
    <property type="molecule type" value="Genomic_DNA"/>
</dbReference>
<accession>A0A2D3VBH9</accession>
<protein>
    <submittedName>
        <fullName evidence="1">Uncharacterized protein</fullName>
    </submittedName>
</protein>
<dbReference type="RefSeq" id="XP_023629749.1">
    <property type="nucleotide sequence ID" value="XM_023773981.1"/>
</dbReference>
<gene>
    <name evidence="1" type="ORF">RCC_08735</name>
</gene>
<name>A0A2D3VBH9_9PEZI</name>
<keyword evidence="2" id="KW-1185">Reference proteome</keyword>
<evidence type="ECO:0000313" key="1">
    <source>
        <dbReference type="EMBL" id="CZT23025.1"/>
    </source>
</evidence>